<proteinExistence type="predicted"/>
<evidence type="ECO:0000313" key="1">
    <source>
        <dbReference type="EMBL" id="VAW13119.1"/>
    </source>
</evidence>
<dbReference type="EMBL" id="UOEL01000099">
    <property type="protein sequence ID" value="VAW13119.1"/>
    <property type="molecule type" value="Genomic_DNA"/>
</dbReference>
<gene>
    <name evidence="1" type="ORF">MNBD_BACTEROID03-552</name>
</gene>
<name>A0A3B0TLN4_9ZZZZ</name>
<organism evidence="1">
    <name type="scientific">hydrothermal vent metagenome</name>
    <dbReference type="NCBI Taxonomy" id="652676"/>
    <lineage>
        <taxon>unclassified sequences</taxon>
        <taxon>metagenomes</taxon>
        <taxon>ecological metagenomes</taxon>
    </lineage>
</organism>
<dbReference type="PROSITE" id="PS51257">
    <property type="entry name" value="PROKAR_LIPOPROTEIN"/>
    <property type="match status" value="1"/>
</dbReference>
<protein>
    <submittedName>
        <fullName evidence="1">Uncharacterized protein</fullName>
    </submittedName>
</protein>
<sequence length="233" mass="26918">MKTINHLLVIALLVFTSSCSYEDLWPSNTEDGSDEEQVVHLELDLHQLALEAEEKREFREYQIIFEKFKNGDEGQEIELKKSEHRLLENLDAFLENEELFRRIGRRPRRPPGNPCGNEGPEIFSFMTEFALNREEYLSNPSGVYSSPDFFNCPIRMLDNVKILVHKNQDEVQSIEFFTTEGEVYGEMVGLEPTGEEGFQEAIVEREEGFGGFVKVTKKNHYGELIAYSLPIEN</sequence>
<accession>A0A3B0TLN4</accession>
<reference evidence="1" key="1">
    <citation type="submission" date="2018-06" db="EMBL/GenBank/DDBJ databases">
        <authorList>
            <person name="Zhirakovskaya E."/>
        </authorList>
    </citation>
    <scope>NUCLEOTIDE SEQUENCE</scope>
</reference>
<dbReference type="AlphaFoldDB" id="A0A3B0TLN4"/>